<evidence type="ECO:0000313" key="3">
    <source>
        <dbReference type="Proteomes" id="UP000324222"/>
    </source>
</evidence>
<proteinExistence type="predicted"/>
<accession>A0A5B7IL46</accession>
<feature type="region of interest" description="Disordered" evidence="1">
    <location>
        <begin position="59"/>
        <end position="101"/>
    </location>
</feature>
<dbReference type="AlphaFoldDB" id="A0A5B7IL46"/>
<feature type="region of interest" description="Disordered" evidence="1">
    <location>
        <begin position="1"/>
        <end position="20"/>
    </location>
</feature>
<dbReference type="EMBL" id="VSRR010056065">
    <property type="protein sequence ID" value="MPC81144.1"/>
    <property type="molecule type" value="Genomic_DNA"/>
</dbReference>
<feature type="compositionally biased region" description="Basic residues" evidence="1">
    <location>
        <begin position="90"/>
        <end position="101"/>
    </location>
</feature>
<keyword evidence="3" id="KW-1185">Reference proteome</keyword>
<sequence length="101" mass="11288">MRRSVPPWSPRLPWGARGDVLRGGSGRAPAVHGLTPPRCSTNTGEGFNAFVWETNRKPHFQPKGIVRPPPRTANSETLKQSTHGLERTYLHPKKRQKKSKG</sequence>
<name>A0A5B7IL46_PORTR</name>
<comment type="caution">
    <text evidence="2">The sequence shown here is derived from an EMBL/GenBank/DDBJ whole genome shotgun (WGS) entry which is preliminary data.</text>
</comment>
<gene>
    <name evidence="2" type="ORF">E2C01_075745</name>
</gene>
<reference evidence="2 3" key="1">
    <citation type="submission" date="2019-05" db="EMBL/GenBank/DDBJ databases">
        <title>Another draft genome of Portunus trituberculatus and its Hox gene families provides insights of decapod evolution.</title>
        <authorList>
            <person name="Jeong J.-H."/>
            <person name="Song I."/>
            <person name="Kim S."/>
            <person name="Choi T."/>
            <person name="Kim D."/>
            <person name="Ryu S."/>
            <person name="Kim W."/>
        </authorList>
    </citation>
    <scope>NUCLEOTIDE SEQUENCE [LARGE SCALE GENOMIC DNA]</scope>
    <source>
        <tissue evidence="2">Muscle</tissue>
    </source>
</reference>
<protein>
    <submittedName>
        <fullName evidence="2">Uncharacterized protein</fullName>
    </submittedName>
</protein>
<dbReference type="Proteomes" id="UP000324222">
    <property type="component" value="Unassembled WGS sequence"/>
</dbReference>
<evidence type="ECO:0000313" key="2">
    <source>
        <dbReference type="EMBL" id="MPC81144.1"/>
    </source>
</evidence>
<feature type="compositionally biased region" description="Polar residues" evidence="1">
    <location>
        <begin position="72"/>
        <end position="83"/>
    </location>
</feature>
<organism evidence="2 3">
    <name type="scientific">Portunus trituberculatus</name>
    <name type="common">Swimming crab</name>
    <name type="synonym">Neptunus trituberculatus</name>
    <dbReference type="NCBI Taxonomy" id="210409"/>
    <lineage>
        <taxon>Eukaryota</taxon>
        <taxon>Metazoa</taxon>
        <taxon>Ecdysozoa</taxon>
        <taxon>Arthropoda</taxon>
        <taxon>Crustacea</taxon>
        <taxon>Multicrustacea</taxon>
        <taxon>Malacostraca</taxon>
        <taxon>Eumalacostraca</taxon>
        <taxon>Eucarida</taxon>
        <taxon>Decapoda</taxon>
        <taxon>Pleocyemata</taxon>
        <taxon>Brachyura</taxon>
        <taxon>Eubrachyura</taxon>
        <taxon>Portunoidea</taxon>
        <taxon>Portunidae</taxon>
        <taxon>Portuninae</taxon>
        <taxon>Portunus</taxon>
    </lineage>
</organism>
<evidence type="ECO:0000256" key="1">
    <source>
        <dbReference type="SAM" id="MobiDB-lite"/>
    </source>
</evidence>